<dbReference type="RefSeq" id="XP_028032197.1">
    <property type="nucleotide sequence ID" value="XM_028176396.1"/>
</dbReference>
<feature type="chain" id="PRO_5026856042" evidence="1">
    <location>
        <begin position="21"/>
        <end position="73"/>
    </location>
</feature>
<dbReference type="KEGG" id="bman:114244542"/>
<feature type="signal peptide" evidence="1">
    <location>
        <begin position="1"/>
        <end position="20"/>
    </location>
</feature>
<sequence>MKLIQCVFVIVLLMAVTVCSSPLLTQTPFSEEDCIRQGGICVRTEECDPDNISTISQFLCPNQAHLGVACCYV</sequence>
<keyword evidence="2" id="KW-1185">Reference proteome</keyword>
<protein>
    <submittedName>
        <fullName evidence="3">Uncharacterized protein LOC114244542</fullName>
    </submittedName>
</protein>
<dbReference type="AlphaFoldDB" id="A0A6J2JTC3"/>
<accession>A0A6J2JTC3</accession>
<evidence type="ECO:0000256" key="1">
    <source>
        <dbReference type="SAM" id="SignalP"/>
    </source>
</evidence>
<keyword evidence="1" id="KW-0732">Signal</keyword>
<dbReference type="OrthoDB" id="6332063at2759"/>
<gene>
    <name evidence="3" type="primary">LOC114244542</name>
</gene>
<organism evidence="2 3">
    <name type="scientific">Bombyx mandarina</name>
    <name type="common">Wild silk moth</name>
    <name type="synonym">Wild silkworm</name>
    <dbReference type="NCBI Taxonomy" id="7092"/>
    <lineage>
        <taxon>Eukaryota</taxon>
        <taxon>Metazoa</taxon>
        <taxon>Ecdysozoa</taxon>
        <taxon>Arthropoda</taxon>
        <taxon>Hexapoda</taxon>
        <taxon>Insecta</taxon>
        <taxon>Pterygota</taxon>
        <taxon>Neoptera</taxon>
        <taxon>Endopterygota</taxon>
        <taxon>Lepidoptera</taxon>
        <taxon>Glossata</taxon>
        <taxon>Ditrysia</taxon>
        <taxon>Bombycoidea</taxon>
        <taxon>Bombycidae</taxon>
        <taxon>Bombycinae</taxon>
        <taxon>Bombyx</taxon>
    </lineage>
</organism>
<proteinExistence type="predicted"/>
<name>A0A6J2JTC3_BOMMA</name>
<evidence type="ECO:0000313" key="2">
    <source>
        <dbReference type="Proteomes" id="UP000504629"/>
    </source>
</evidence>
<reference evidence="3" key="1">
    <citation type="submission" date="2025-08" db="UniProtKB">
        <authorList>
            <consortium name="RefSeq"/>
        </authorList>
    </citation>
    <scope>IDENTIFICATION</scope>
    <source>
        <tissue evidence="3">Silk gland</tissue>
    </source>
</reference>
<dbReference type="GeneID" id="114244542"/>
<evidence type="ECO:0000313" key="3">
    <source>
        <dbReference type="RefSeq" id="XP_028032197.1"/>
    </source>
</evidence>
<dbReference type="Proteomes" id="UP000504629">
    <property type="component" value="Unplaced"/>
</dbReference>